<feature type="domain" description="Cytochrome b561 bacterial/Ni-hydrogenase" evidence="14">
    <location>
        <begin position="11"/>
        <end position="179"/>
    </location>
</feature>
<evidence type="ECO:0000256" key="11">
    <source>
        <dbReference type="ARBA" id="ARBA00023136"/>
    </source>
</evidence>
<dbReference type="PANTHER" id="PTHR30529:SF1">
    <property type="entry name" value="CYTOCHROME B561 HOMOLOG 2"/>
    <property type="match status" value="1"/>
</dbReference>
<keyword evidence="4" id="KW-1003">Cell membrane</keyword>
<comment type="similarity">
    <text evidence="12">Belongs to the cytochrome b561 family.</text>
</comment>
<comment type="subcellular location">
    <subcellularLocation>
        <location evidence="2">Cell membrane</location>
        <topology evidence="2">Multi-pass membrane protein</topology>
    </subcellularLocation>
</comment>
<evidence type="ECO:0000256" key="12">
    <source>
        <dbReference type="ARBA" id="ARBA00037975"/>
    </source>
</evidence>
<evidence type="ECO:0000256" key="6">
    <source>
        <dbReference type="ARBA" id="ARBA00022692"/>
    </source>
</evidence>
<dbReference type="GO" id="GO:0022904">
    <property type="term" value="P:respiratory electron transport chain"/>
    <property type="evidence" value="ECO:0007669"/>
    <property type="project" value="InterPro"/>
</dbReference>
<comment type="cofactor">
    <cofactor evidence="1">
        <name>heme b</name>
        <dbReference type="ChEBI" id="CHEBI:60344"/>
    </cofactor>
</comment>
<comment type="caution">
    <text evidence="15">The sequence shown here is derived from an EMBL/GenBank/DDBJ whole genome shotgun (WGS) entry which is preliminary data.</text>
</comment>
<evidence type="ECO:0000256" key="4">
    <source>
        <dbReference type="ARBA" id="ARBA00022475"/>
    </source>
</evidence>
<dbReference type="RefSeq" id="WP_153354681.1">
    <property type="nucleotide sequence ID" value="NZ_JAYKOO010000001.1"/>
</dbReference>
<dbReference type="EMBL" id="WIXI01000044">
    <property type="protein sequence ID" value="MQY47202.1"/>
    <property type="molecule type" value="Genomic_DNA"/>
</dbReference>
<evidence type="ECO:0000256" key="10">
    <source>
        <dbReference type="ARBA" id="ARBA00023004"/>
    </source>
</evidence>
<keyword evidence="16" id="KW-1185">Reference proteome</keyword>
<dbReference type="AlphaFoldDB" id="A0A6A8A7B6"/>
<proteinExistence type="inferred from homology"/>
<evidence type="ECO:0000256" key="2">
    <source>
        <dbReference type="ARBA" id="ARBA00004651"/>
    </source>
</evidence>
<name>A0A6A8A7B6_9HYPH</name>
<feature type="transmembrane region" description="Helical" evidence="13">
    <location>
        <begin position="21"/>
        <end position="41"/>
    </location>
</feature>
<evidence type="ECO:0000256" key="5">
    <source>
        <dbReference type="ARBA" id="ARBA00022617"/>
    </source>
</evidence>
<dbReference type="GO" id="GO:0009055">
    <property type="term" value="F:electron transfer activity"/>
    <property type="evidence" value="ECO:0007669"/>
    <property type="project" value="InterPro"/>
</dbReference>
<accession>A0A6A8A7B6</accession>
<evidence type="ECO:0000256" key="1">
    <source>
        <dbReference type="ARBA" id="ARBA00001970"/>
    </source>
</evidence>
<keyword evidence="6 13" id="KW-0812">Transmembrane</keyword>
<evidence type="ECO:0000256" key="3">
    <source>
        <dbReference type="ARBA" id="ARBA00022448"/>
    </source>
</evidence>
<gene>
    <name evidence="15" type="ORF">GAO09_14275</name>
</gene>
<keyword evidence="3" id="KW-0813">Transport</keyword>
<evidence type="ECO:0000313" key="15">
    <source>
        <dbReference type="EMBL" id="MQY47202.1"/>
    </source>
</evidence>
<evidence type="ECO:0000256" key="13">
    <source>
        <dbReference type="SAM" id="Phobius"/>
    </source>
</evidence>
<dbReference type="Pfam" id="PF01292">
    <property type="entry name" value="Ni_hydr_CYTB"/>
    <property type="match status" value="1"/>
</dbReference>
<evidence type="ECO:0000313" key="16">
    <source>
        <dbReference type="Proteomes" id="UP000435138"/>
    </source>
</evidence>
<evidence type="ECO:0000256" key="7">
    <source>
        <dbReference type="ARBA" id="ARBA00022723"/>
    </source>
</evidence>
<sequence length="189" mass="20926">MANRWRDTGLRYGLVTRLFHWSMAILICWQFSGLVLGRLFGRSGLTDFLNSTHGSLGATVLIMAAARALWGFYNLKDRPAHERGLLGHAARTGHVVLYLLMLAVPGLALLRAFGSEWGLTLYGLQIVERGGENIGWMIAPARLLHGTLAWTLLAMVGGHIAMVLIHRFVWKDEVLNRMAGPARQVTPAE</sequence>
<keyword evidence="5" id="KW-0349">Heme</keyword>
<dbReference type="GO" id="GO:0046872">
    <property type="term" value="F:metal ion binding"/>
    <property type="evidence" value="ECO:0007669"/>
    <property type="project" value="UniProtKB-KW"/>
</dbReference>
<dbReference type="Proteomes" id="UP000435138">
    <property type="component" value="Unassembled WGS sequence"/>
</dbReference>
<dbReference type="InterPro" id="IPR011577">
    <property type="entry name" value="Cyt_b561_bac/Ni-Hgenase"/>
</dbReference>
<feature type="transmembrane region" description="Helical" evidence="13">
    <location>
        <begin position="95"/>
        <end position="114"/>
    </location>
</feature>
<evidence type="ECO:0000256" key="8">
    <source>
        <dbReference type="ARBA" id="ARBA00022982"/>
    </source>
</evidence>
<dbReference type="InterPro" id="IPR052168">
    <property type="entry name" value="Cytochrome_b561_oxidase"/>
</dbReference>
<protein>
    <submittedName>
        <fullName evidence="15">Cytochrome b</fullName>
    </submittedName>
</protein>
<dbReference type="PANTHER" id="PTHR30529">
    <property type="entry name" value="CYTOCHROME B561"/>
    <property type="match status" value="1"/>
</dbReference>
<feature type="transmembrane region" description="Helical" evidence="13">
    <location>
        <begin position="147"/>
        <end position="169"/>
    </location>
</feature>
<keyword evidence="11 13" id="KW-0472">Membrane</keyword>
<evidence type="ECO:0000259" key="14">
    <source>
        <dbReference type="Pfam" id="PF01292"/>
    </source>
</evidence>
<dbReference type="GO" id="GO:0005886">
    <property type="term" value="C:plasma membrane"/>
    <property type="evidence" value="ECO:0007669"/>
    <property type="project" value="UniProtKB-SubCell"/>
</dbReference>
<feature type="transmembrane region" description="Helical" evidence="13">
    <location>
        <begin position="53"/>
        <end position="75"/>
    </location>
</feature>
<dbReference type="GO" id="GO:0020037">
    <property type="term" value="F:heme binding"/>
    <property type="evidence" value="ECO:0007669"/>
    <property type="project" value="TreeGrafter"/>
</dbReference>
<dbReference type="InterPro" id="IPR016174">
    <property type="entry name" value="Di-haem_cyt_TM"/>
</dbReference>
<keyword evidence="10" id="KW-0408">Iron</keyword>
<dbReference type="SUPFAM" id="SSF81342">
    <property type="entry name" value="Transmembrane di-heme cytochromes"/>
    <property type="match status" value="1"/>
</dbReference>
<evidence type="ECO:0000256" key="9">
    <source>
        <dbReference type="ARBA" id="ARBA00022989"/>
    </source>
</evidence>
<reference evidence="15 16" key="1">
    <citation type="submission" date="2019-11" db="EMBL/GenBank/DDBJ databases">
        <title>Genome analysis of Rhizobacterium cereale a novel genus and species isolated from maize roots in North Spain.</title>
        <authorList>
            <person name="Menendez E."/>
            <person name="Flores-Felix J.D."/>
            <person name="Ramirez-Bahena M.-H."/>
            <person name="Igual J.M."/>
            <person name="Garcia-Fraile P."/>
            <person name="Peix A."/>
            <person name="Velazquez E."/>
        </authorList>
    </citation>
    <scope>NUCLEOTIDE SEQUENCE [LARGE SCALE GENOMIC DNA]</scope>
    <source>
        <strain evidence="15 16">RZME27</strain>
    </source>
</reference>
<keyword evidence="7" id="KW-0479">Metal-binding</keyword>
<keyword evidence="8" id="KW-0249">Electron transport</keyword>
<keyword evidence="9 13" id="KW-1133">Transmembrane helix</keyword>
<organism evidence="15 16">
    <name type="scientific">Endobacterium cereale</name>
    <dbReference type="NCBI Taxonomy" id="2663029"/>
    <lineage>
        <taxon>Bacteria</taxon>
        <taxon>Pseudomonadati</taxon>
        <taxon>Pseudomonadota</taxon>
        <taxon>Alphaproteobacteria</taxon>
        <taxon>Hyphomicrobiales</taxon>
        <taxon>Rhizobiaceae</taxon>
        <taxon>Endobacterium</taxon>
    </lineage>
</organism>